<feature type="region of interest" description="Disordered" evidence="1">
    <location>
        <begin position="331"/>
        <end position="367"/>
    </location>
</feature>
<dbReference type="PROSITE" id="PS50174">
    <property type="entry name" value="G_PATCH"/>
    <property type="match status" value="1"/>
</dbReference>
<dbReference type="PANTHER" id="PTHR23106">
    <property type="entry name" value="ANGIOGENIC FACTOR WITH G PATCH AND FHA DOMAINS 1"/>
    <property type="match status" value="1"/>
</dbReference>
<keyword evidence="4" id="KW-1185">Reference proteome</keyword>
<feature type="compositionally biased region" description="Acidic residues" evidence="1">
    <location>
        <begin position="132"/>
        <end position="148"/>
    </location>
</feature>
<dbReference type="Pfam" id="PF01585">
    <property type="entry name" value="G-patch"/>
    <property type="match status" value="1"/>
</dbReference>
<comment type="caution">
    <text evidence="3">The sequence shown here is derived from an EMBL/GenBank/DDBJ whole genome shotgun (WGS) entry which is preliminary data.</text>
</comment>
<dbReference type="InterPro" id="IPR000253">
    <property type="entry name" value="FHA_dom"/>
</dbReference>
<dbReference type="EMBL" id="JANBQF010000371">
    <property type="protein sequence ID" value="KAJ2001734.1"/>
    <property type="molecule type" value="Genomic_DNA"/>
</dbReference>
<accession>A0A9W8BBJ7</accession>
<name>A0A9W8BBJ7_9FUNG</name>
<dbReference type="InterPro" id="IPR000467">
    <property type="entry name" value="G_patch_dom"/>
</dbReference>
<evidence type="ECO:0000313" key="4">
    <source>
        <dbReference type="Proteomes" id="UP001150907"/>
    </source>
</evidence>
<dbReference type="InterPro" id="IPR053027">
    <property type="entry name" value="AGGF1"/>
</dbReference>
<dbReference type="SMART" id="SM00443">
    <property type="entry name" value="G_patch"/>
    <property type="match status" value="1"/>
</dbReference>
<dbReference type="InterPro" id="IPR008984">
    <property type="entry name" value="SMAD_FHA_dom_sf"/>
</dbReference>
<feature type="compositionally biased region" description="Polar residues" evidence="1">
    <location>
        <begin position="335"/>
        <end position="359"/>
    </location>
</feature>
<dbReference type="AlphaFoldDB" id="A0A9W8BBJ7"/>
<evidence type="ECO:0000259" key="2">
    <source>
        <dbReference type="PROSITE" id="PS50174"/>
    </source>
</evidence>
<dbReference type="Pfam" id="PF00498">
    <property type="entry name" value="FHA"/>
    <property type="match status" value="1"/>
</dbReference>
<feature type="domain" description="G-patch" evidence="2">
    <location>
        <begin position="364"/>
        <end position="410"/>
    </location>
</feature>
<evidence type="ECO:0000313" key="3">
    <source>
        <dbReference type="EMBL" id="KAJ2001734.1"/>
    </source>
</evidence>
<dbReference type="PANTHER" id="PTHR23106:SF24">
    <property type="entry name" value="ANGIOGENIC FACTOR WITH G PATCH AND FHA DOMAINS 1"/>
    <property type="match status" value="1"/>
</dbReference>
<reference evidence="3" key="1">
    <citation type="submission" date="2022-07" db="EMBL/GenBank/DDBJ databases">
        <title>Phylogenomic reconstructions and comparative analyses of Kickxellomycotina fungi.</title>
        <authorList>
            <person name="Reynolds N.K."/>
            <person name="Stajich J.E."/>
            <person name="Barry K."/>
            <person name="Grigoriev I.V."/>
            <person name="Crous P."/>
            <person name="Smith M.E."/>
        </authorList>
    </citation>
    <scope>NUCLEOTIDE SEQUENCE</scope>
    <source>
        <strain evidence="3">IMI 214461</strain>
    </source>
</reference>
<dbReference type="Gene3D" id="2.60.200.20">
    <property type="match status" value="1"/>
</dbReference>
<evidence type="ECO:0000256" key="1">
    <source>
        <dbReference type="SAM" id="MobiDB-lite"/>
    </source>
</evidence>
<organism evidence="3 4">
    <name type="scientific">Coemansia thaxteri</name>
    <dbReference type="NCBI Taxonomy" id="2663907"/>
    <lineage>
        <taxon>Eukaryota</taxon>
        <taxon>Fungi</taxon>
        <taxon>Fungi incertae sedis</taxon>
        <taxon>Zoopagomycota</taxon>
        <taxon>Kickxellomycotina</taxon>
        <taxon>Kickxellomycetes</taxon>
        <taxon>Kickxellales</taxon>
        <taxon>Kickxellaceae</taxon>
        <taxon>Coemansia</taxon>
    </lineage>
</organism>
<dbReference type="SUPFAM" id="SSF49879">
    <property type="entry name" value="SMAD/FHA domain"/>
    <property type="match status" value="1"/>
</dbReference>
<dbReference type="OrthoDB" id="21470at2759"/>
<gene>
    <name evidence="3" type="ORF">H4R26_003969</name>
</gene>
<sequence>MAPTQLPEGFEVSSDPRYAFNQTDNLWLDLCTGGMSYFDQDTHTYVPVQTIDFPKPSDVFEGVVRLVVVNSSCFATGQVADINIAEGLDIGRDRSETGSRHLRIPDIEVSRFHAKMYLGEDANAAESCVANDEVESGSEDGEIDEPSDDVERRDIEDVCNTNDLSDGECQGDSEAAVETSALHTLPIMPSLFIVDQGSTYGTFVNGVRLSESKASSKPFRLHHLDHIAIGQTSLQLHVHEQWVCAKCKNTGDNEISTHQRDIKAKAASQSEESAARKRSVPITGHIGDLQKDRVENLKAIKNKYMTLQTRGLKPGGNYTDRARLRRRMLGDSHQHQLNRASPSHSSQRPCQQVSVTSAPSPIKEDNTGYSLLRNMGWTPGAGLGANEEGIVDPVEVEGNADRVGLGAKEISSSEAKKLKLARATHERFSNL</sequence>
<proteinExistence type="predicted"/>
<dbReference type="GO" id="GO:0003676">
    <property type="term" value="F:nucleic acid binding"/>
    <property type="evidence" value="ECO:0007669"/>
    <property type="project" value="InterPro"/>
</dbReference>
<protein>
    <recommendedName>
        <fullName evidence="2">G-patch domain-containing protein</fullName>
    </recommendedName>
</protein>
<dbReference type="Proteomes" id="UP001150907">
    <property type="component" value="Unassembled WGS sequence"/>
</dbReference>
<feature type="region of interest" description="Disordered" evidence="1">
    <location>
        <begin position="128"/>
        <end position="153"/>
    </location>
</feature>